<protein>
    <submittedName>
        <fullName evidence="2">Uncharacterized protein</fullName>
    </submittedName>
</protein>
<feature type="region of interest" description="Disordered" evidence="1">
    <location>
        <begin position="1"/>
        <end position="147"/>
    </location>
</feature>
<feature type="compositionally biased region" description="Polar residues" evidence="1">
    <location>
        <begin position="57"/>
        <end position="75"/>
    </location>
</feature>
<evidence type="ECO:0000313" key="2">
    <source>
        <dbReference type="EMBL" id="GFD30358.1"/>
    </source>
</evidence>
<reference evidence="2" key="1">
    <citation type="journal article" date="2019" name="Sci. Rep.">
        <title>Draft genome of Tanacetum cinerariifolium, the natural source of mosquito coil.</title>
        <authorList>
            <person name="Yamashiro T."/>
            <person name="Shiraishi A."/>
            <person name="Satake H."/>
            <person name="Nakayama K."/>
        </authorList>
    </citation>
    <scope>NUCLEOTIDE SEQUENCE</scope>
</reference>
<feature type="compositionally biased region" description="Basic and acidic residues" evidence="1">
    <location>
        <begin position="76"/>
        <end position="95"/>
    </location>
</feature>
<organism evidence="2">
    <name type="scientific">Tanacetum cinerariifolium</name>
    <name type="common">Dalmatian daisy</name>
    <name type="synonym">Chrysanthemum cinerariifolium</name>
    <dbReference type="NCBI Taxonomy" id="118510"/>
    <lineage>
        <taxon>Eukaryota</taxon>
        <taxon>Viridiplantae</taxon>
        <taxon>Streptophyta</taxon>
        <taxon>Embryophyta</taxon>
        <taxon>Tracheophyta</taxon>
        <taxon>Spermatophyta</taxon>
        <taxon>Magnoliopsida</taxon>
        <taxon>eudicotyledons</taxon>
        <taxon>Gunneridae</taxon>
        <taxon>Pentapetalae</taxon>
        <taxon>asterids</taxon>
        <taxon>campanulids</taxon>
        <taxon>Asterales</taxon>
        <taxon>Asteraceae</taxon>
        <taxon>Asteroideae</taxon>
        <taxon>Anthemideae</taxon>
        <taxon>Anthemidinae</taxon>
        <taxon>Tanacetum</taxon>
    </lineage>
</organism>
<gene>
    <name evidence="2" type="ORF">Tci_902327</name>
</gene>
<evidence type="ECO:0000256" key="1">
    <source>
        <dbReference type="SAM" id="MobiDB-lite"/>
    </source>
</evidence>
<feature type="compositionally biased region" description="Polar residues" evidence="1">
    <location>
        <begin position="1"/>
        <end position="10"/>
    </location>
</feature>
<name>A0A699V9R3_TANCI</name>
<dbReference type="AlphaFoldDB" id="A0A699V9R3"/>
<feature type="compositionally biased region" description="Basic and acidic residues" evidence="1">
    <location>
        <begin position="40"/>
        <end position="53"/>
    </location>
</feature>
<proteinExistence type="predicted"/>
<feature type="non-terminal residue" evidence="2">
    <location>
        <position position="1"/>
    </location>
</feature>
<accession>A0A699V9R3</accession>
<dbReference type="EMBL" id="BKCJ011403236">
    <property type="protein sequence ID" value="GFD30358.1"/>
    <property type="molecule type" value="Genomic_DNA"/>
</dbReference>
<feature type="compositionally biased region" description="Basic and acidic residues" evidence="1">
    <location>
        <begin position="112"/>
        <end position="139"/>
    </location>
</feature>
<sequence length="147" mass="16510">RPTETFGGNRQHQRIEPEKDSGTQAGKNAAAVGLFPPQCAEHRWGQLGDRGKGDLANSRQTGSRTQQSIANIGQQKNDHDADPAHRQHPVAERFKRALSCFTAKQPRQQHVVGDHRRQRDTCHDDHASGRRGATDERQQGQRRVRGR</sequence>
<comment type="caution">
    <text evidence="2">The sequence shown here is derived from an EMBL/GenBank/DDBJ whole genome shotgun (WGS) entry which is preliminary data.</text>
</comment>